<keyword evidence="2" id="KW-1185">Reference proteome</keyword>
<protein>
    <submittedName>
        <fullName evidence="1">Uncharacterized protein</fullName>
    </submittedName>
</protein>
<proteinExistence type="predicted"/>
<evidence type="ECO:0000313" key="2">
    <source>
        <dbReference type="Proteomes" id="UP000015106"/>
    </source>
</evidence>
<reference evidence="2" key="1">
    <citation type="journal article" date="2013" name="Nature">
        <title>Draft genome of the wheat A-genome progenitor Triticum urartu.</title>
        <authorList>
            <person name="Ling H.Q."/>
            <person name="Zhao S."/>
            <person name="Liu D."/>
            <person name="Wang J."/>
            <person name="Sun H."/>
            <person name="Zhang C."/>
            <person name="Fan H."/>
            <person name="Li D."/>
            <person name="Dong L."/>
            <person name="Tao Y."/>
            <person name="Gao C."/>
            <person name="Wu H."/>
            <person name="Li Y."/>
            <person name="Cui Y."/>
            <person name="Guo X."/>
            <person name="Zheng S."/>
            <person name="Wang B."/>
            <person name="Yu K."/>
            <person name="Liang Q."/>
            <person name="Yang W."/>
            <person name="Lou X."/>
            <person name="Chen J."/>
            <person name="Feng M."/>
            <person name="Jian J."/>
            <person name="Zhang X."/>
            <person name="Luo G."/>
            <person name="Jiang Y."/>
            <person name="Liu J."/>
            <person name="Wang Z."/>
            <person name="Sha Y."/>
            <person name="Zhang B."/>
            <person name="Wu H."/>
            <person name="Tang D."/>
            <person name="Shen Q."/>
            <person name="Xue P."/>
            <person name="Zou S."/>
            <person name="Wang X."/>
            <person name="Liu X."/>
            <person name="Wang F."/>
            <person name="Yang Y."/>
            <person name="An X."/>
            <person name="Dong Z."/>
            <person name="Zhang K."/>
            <person name="Zhang X."/>
            <person name="Luo M.C."/>
            <person name="Dvorak J."/>
            <person name="Tong Y."/>
            <person name="Wang J."/>
            <person name="Yang H."/>
            <person name="Li Z."/>
            <person name="Wang D."/>
            <person name="Zhang A."/>
            <person name="Wang J."/>
        </authorList>
    </citation>
    <scope>NUCLEOTIDE SEQUENCE</scope>
    <source>
        <strain evidence="2">cv. G1812</strain>
    </source>
</reference>
<evidence type="ECO:0000313" key="1">
    <source>
        <dbReference type="EnsemblPlants" id="TuG1812G0100000881.01.T01.cds367701"/>
    </source>
</evidence>
<accession>A0A8R7JX13</accession>
<organism evidence="1 2">
    <name type="scientific">Triticum urartu</name>
    <name type="common">Red wild einkorn</name>
    <name type="synonym">Crithodium urartu</name>
    <dbReference type="NCBI Taxonomy" id="4572"/>
    <lineage>
        <taxon>Eukaryota</taxon>
        <taxon>Viridiplantae</taxon>
        <taxon>Streptophyta</taxon>
        <taxon>Embryophyta</taxon>
        <taxon>Tracheophyta</taxon>
        <taxon>Spermatophyta</taxon>
        <taxon>Magnoliopsida</taxon>
        <taxon>Liliopsida</taxon>
        <taxon>Poales</taxon>
        <taxon>Poaceae</taxon>
        <taxon>BOP clade</taxon>
        <taxon>Pooideae</taxon>
        <taxon>Triticodae</taxon>
        <taxon>Triticeae</taxon>
        <taxon>Triticinae</taxon>
        <taxon>Triticum</taxon>
    </lineage>
</organism>
<dbReference type="Proteomes" id="UP000015106">
    <property type="component" value="Chromosome 1"/>
</dbReference>
<gene>
    <name evidence="1" type="primary">LOC125546619</name>
</gene>
<dbReference type="EnsemblPlants" id="TuG1812G0100000881.01.T01">
    <property type="protein sequence ID" value="TuG1812G0100000881.01.T01.cds367701"/>
    <property type="gene ID" value="TuG1812G0100000881.01"/>
</dbReference>
<dbReference type="AlphaFoldDB" id="A0A8R7JX13"/>
<sequence>MWLLREPSGQLHGRHGEAGAGRAVAEAAARGGAAGAAAAARAALAERERRLQVGHDVGHRRPVLALEPHAVHGRVRHQLHGLGLVRRRLRRAPVQHLAELPGHDARLRVVHHAHRAPALGLLEDGALPRQRLQHHHAEAVHVALHGEVVQAVVLRVHVPHRAGGLHGQVLRLRLRAARLLRLRRPHQRQPEVRHARHPPAVQQDVGRLDVAVDDGRHGVRVQVLDAPRRVQQDLDAQLPRRHHRRRRVGVRAAALGVEVVVERAVLHVLVHQQPLVVLLAVADEADEVLVVEPGEEGQLRPERALLLLELARHWPRRLAALDGDLAAVGELAAVHRAEAPRADLGLRLEAVRRRRQLRERVLLGVLLEVEGRRPAALPRHGAGELPPEEATRP</sequence>
<reference evidence="1" key="2">
    <citation type="submission" date="2018-03" db="EMBL/GenBank/DDBJ databases">
        <title>The Triticum urartu genome reveals the dynamic nature of wheat genome evolution.</title>
        <authorList>
            <person name="Ling H."/>
            <person name="Ma B."/>
            <person name="Shi X."/>
            <person name="Liu H."/>
            <person name="Dong L."/>
            <person name="Sun H."/>
            <person name="Cao Y."/>
            <person name="Gao Q."/>
            <person name="Zheng S."/>
            <person name="Li Y."/>
            <person name="Yu Y."/>
            <person name="Du H."/>
            <person name="Qi M."/>
            <person name="Li Y."/>
            <person name="Yu H."/>
            <person name="Cui Y."/>
            <person name="Wang N."/>
            <person name="Chen C."/>
            <person name="Wu H."/>
            <person name="Zhao Y."/>
            <person name="Zhang J."/>
            <person name="Li Y."/>
            <person name="Zhou W."/>
            <person name="Zhang B."/>
            <person name="Hu W."/>
            <person name="Eijk M."/>
            <person name="Tang J."/>
            <person name="Witsenboer H."/>
            <person name="Zhao S."/>
            <person name="Li Z."/>
            <person name="Zhang A."/>
            <person name="Wang D."/>
            <person name="Liang C."/>
        </authorList>
    </citation>
    <scope>NUCLEOTIDE SEQUENCE [LARGE SCALE GENOMIC DNA]</scope>
    <source>
        <strain evidence="1">cv. G1812</strain>
    </source>
</reference>
<dbReference type="Gramene" id="TuG1812G0100000881.01.T01">
    <property type="protein sequence ID" value="TuG1812G0100000881.01.T01.cds367701"/>
    <property type="gene ID" value="TuG1812G0100000881.01"/>
</dbReference>
<reference evidence="1" key="3">
    <citation type="submission" date="2022-06" db="UniProtKB">
        <authorList>
            <consortium name="EnsemblPlants"/>
        </authorList>
    </citation>
    <scope>IDENTIFICATION</scope>
</reference>
<name>A0A8R7JX13_TRIUA</name>